<name>A0A9N9WJQ3_9NEOP</name>
<gene>
    <name evidence="3" type="ORF">DIATSA_LOCUS12730</name>
</gene>
<keyword evidence="1" id="KW-0325">Glycoprotein</keyword>
<evidence type="ECO:0000259" key="2">
    <source>
        <dbReference type="Pfam" id="PF00135"/>
    </source>
</evidence>
<dbReference type="PANTHER" id="PTHR11559">
    <property type="entry name" value="CARBOXYLESTERASE"/>
    <property type="match status" value="1"/>
</dbReference>
<evidence type="ECO:0000313" key="4">
    <source>
        <dbReference type="Proteomes" id="UP001153714"/>
    </source>
</evidence>
<dbReference type="OrthoDB" id="19653at2759"/>
<reference evidence="3" key="1">
    <citation type="submission" date="2021-12" db="EMBL/GenBank/DDBJ databases">
        <authorList>
            <person name="King R."/>
        </authorList>
    </citation>
    <scope>NUCLEOTIDE SEQUENCE</scope>
</reference>
<evidence type="ECO:0000313" key="3">
    <source>
        <dbReference type="EMBL" id="CAG9795467.1"/>
    </source>
</evidence>
<dbReference type="Gene3D" id="3.40.50.1820">
    <property type="entry name" value="alpha/beta hydrolase"/>
    <property type="match status" value="1"/>
</dbReference>
<organism evidence="3 4">
    <name type="scientific">Diatraea saccharalis</name>
    <name type="common">sugarcane borer</name>
    <dbReference type="NCBI Taxonomy" id="40085"/>
    <lineage>
        <taxon>Eukaryota</taxon>
        <taxon>Metazoa</taxon>
        <taxon>Ecdysozoa</taxon>
        <taxon>Arthropoda</taxon>
        <taxon>Hexapoda</taxon>
        <taxon>Insecta</taxon>
        <taxon>Pterygota</taxon>
        <taxon>Neoptera</taxon>
        <taxon>Endopterygota</taxon>
        <taxon>Lepidoptera</taxon>
        <taxon>Glossata</taxon>
        <taxon>Ditrysia</taxon>
        <taxon>Pyraloidea</taxon>
        <taxon>Crambidae</taxon>
        <taxon>Crambinae</taxon>
        <taxon>Diatraea</taxon>
    </lineage>
</organism>
<reference evidence="3" key="2">
    <citation type="submission" date="2022-10" db="EMBL/GenBank/DDBJ databases">
        <authorList>
            <consortium name="ENA_rothamsted_submissions"/>
            <consortium name="culmorum"/>
            <person name="King R."/>
        </authorList>
    </citation>
    <scope>NUCLEOTIDE SEQUENCE</scope>
</reference>
<keyword evidence="4" id="KW-1185">Reference proteome</keyword>
<proteinExistence type="predicted"/>
<dbReference type="InterPro" id="IPR002018">
    <property type="entry name" value="CarbesteraseB"/>
</dbReference>
<dbReference type="InterPro" id="IPR029058">
    <property type="entry name" value="AB_hydrolase_fold"/>
</dbReference>
<accession>A0A9N9WJQ3</accession>
<dbReference type="AlphaFoldDB" id="A0A9N9WJQ3"/>
<dbReference type="Proteomes" id="UP001153714">
    <property type="component" value="Chromosome 8"/>
</dbReference>
<dbReference type="EMBL" id="OU893339">
    <property type="protein sequence ID" value="CAG9795467.1"/>
    <property type="molecule type" value="Genomic_DNA"/>
</dbReference>
<dbReference type="SUPFAM" id="SSF53474">
    <property type="entry name" value="alpha/beta-Hydrolases"/>
    <property type="match status" value="1"/>
</dbReference>
<evidence type="ECO:0000256" key="1">
    <source>
        <dbReference type="ARBA" id="ARBA00023180"/>
    </source>
</evidence>
<dbReference type="InterPro" id="IPR050309">
    <property type="entry name" value="Type-B_Carboxylest/Lipase"/>
</dbReference>
<protein>
    <recommendedName>
        <fullName evidence="2">Carboxylesterase type B domain-containing protein</fullName>
    </recommendedName>
</protein>
<dbReference type="Pfam" id="PF00135">
    <property type="entry name" value="COesterase"/>
    <property type="match status" value="1"/>
</dbReference>
<feature type="domain" description="Carboxylesterase type B" evidence="2">
    <location>
        <begin position="5"/>
        <end position="244"/>
    </location>
</feature>
<sequence length="283" mass="32920">MADILFTPCVEREIDSMEPIITRFPLDILKSGNFTKVPMMVGNNDKEGIYSVARDFGTSVKEVDTADLTKNDLVFPSEADKNRTAQEIRQFYFSSGEEELVMNMVDLYSDLHFKFPMYVETNLFSQAMEEPIFYYFFKYSGYMNLAKFSSNNAGVVGASHGDEVFYTHRSYILPYPERWLENVMRKRMLTMWTNFAKYSDPTPVTSELLPVKWLSSRDSNPSALVIDNLFSIATLWDESAMRFWNDIYNKYRRRNYGFSNIKDCIHKIADCNDTSNINLLDPE</sequence>